<dbReference type="Gene3D" id="3.20.110.20">
    <property type="match status" value="1"/>
</dbReference>
<sequence>MASICFYFQVHQPFRVKDYRVFDIGNDSEYFNDNSERSINNKKILEKVAGKCYLPANAVILELLNKHPEFKASFSFSGVFLEQLEMFSPETLKSFQKLVATGRVEVLEETYYHSLSFLYSPEEFRRQVALHREKVKKLFGVTPTIFRNTELIYNNALAHEVEKMGYKGIIAEGADHVLGWRSPNFLYRPQGTKKLKLLLKNYRLSDDIAFRFSSRDWADFPLTAPKFAEWASQVNGNGNVINLFMDYETFGEHQWEDTGIFNFLRHLPEEIYKHPDNDFVTPSEAVARYDTVAELDVHHFMSWADVERDLSAWLSNPMQHDALDTVYKLEEDVLASGDEKLIDDWRRLQTSDHFYYMCTKWFNDGDVHKYFNPYNTPYEAFIAYMNALQDLKLRTTRKSDLGMKANVKSGKKVTKSVQKPVVKKKK</sequence>
<dbReference type="AlphaFoldDB" id="A0A0G1KDR8"/>
<accession>A0A0G1KDR8</accession>
<dbReference type="CDD" id="cd10795">
    <property type="entry name" value="GH57N_MJA1_like"/>
    <property type="match status" value="1"/>
</dbReference>
<proteinExistence type="inferred from homology"/>
<keyword evidence="4" id="KW-0378">Hydrolase</keyword>
<dbReference type="PANTHER" id="PTHR36306:SF1">
    <property type="entry name" value="ALPHA-AMYLASE-RELATED"/>
    <property type="match status" value="1"/>
</dbReference>
<evidence type="ECO:0000256" key="1">
    <source>
        <dbReference type="ARBA" id="ARBA00006821"/>
    </source>
</evidence>
<gene>
    <name evidence="4" type="ORF">UW78_C0006G0060</name>
</gene>
<evidence type="ECO:0000313" key="5">
    <source>
        <dbReference type="Proteomes" id="UP000034595"/>
    </source>
</evidence>
<keyword evidence="2" id="KW-0119">Carbohydrate metabolism</keyword>
<dbReference type="EMBL" id="LCJQ01000006">
    <property type="protein sequence ID" value="KKT81695.1"/>
    <property type="molecule type" value="Genomic_DNA"/>
</dbReference>
<evidence type="ECO:0000256" key="2">
    <source>
        <dbReference type="ARBA" id="ARBA00023277"/>
    </source>
</evidence>
<dbReference type="PANTHER" id="PTHR36306">
    <property type="entry name" value="ALPHA-AMYLASE-RELATED-RELATED"/>
    <property type="match status" value="1"/>
</dbReference>
<evidence type="ECO:0000259" key="3">
    <source>
        <dbReference type="Pfam" id="PF03065"/>
    </source>
</evidence>
<protein>
    <submittedName>
        <fullName evidence="4">Glycosyl hydrolase family 57</fullName>
    </submittedName>
</protein>
<organism evidence="4 5">
    <name type="scientific">Candidatus Azambacteria bacterium GW2011_GWA1_44_9</name>
    <dbReference type="NCBI Taxonomy" id="1618610"/>
    <lineage>
        <taxon>Bacteria</taxon>
        <taxon>Candidatus Azamiibacteriota</taxon>
    </lineage>
</organism>
<dbReference type="InterPro" id="IPR052046">
    <property type="entry name" value="GH57_Enzymes"/>
</dbReference>
<name>A0A0G1KDR8_9BACT</name>
<dbReference type="SUPFAM" id="SSF88713">
    <property type="entry name" value="Glycoside hydrolase/deacetylase"/>
    <property type="match status" value="1"/>
</dbReference>
<reference evidence="4 5" key="1">
    <citation type="journal article" date="2015" name="Nature">
        <title>rRNA introns, odd ribosomes, and small enigmatic genomes across a large radiation of phyla.</title>
        <authorList>
            <person name="Brown C.T."/>
            <person name="Hug L.A."/>
            <person name="Thomas B.C."/>
            <person name="Sharon I."/>
            <person name="Castelle C.J."/>
            <person name="Singh A."/>
            <person name="Wilkins M.J."/>
            <person name="Williams K.H."/>
            <person name="Banfield J.F."/>
        </authorList>
    </citation>
    <scope>NUCLEOTIDE SEQUENCE [LARGE SCALE GENOMIC DNA]</scope>
</reference>
<dbReference type="InterPro" id="IPR011330">
    <property type="entry name" value="Glyco_hydro/deAcase_b/a-brl"/>
</dbReference>
<feature type="domain" description="Glycoside hydrolase family 57 N-terminal" evidence="3">
    <location>
        <begin position="6"/>
        <end position="296"/>
    </location>
</feature>
<dbReference type="InterPro" id="IPR004300">
    <property type="entry name" value="Glyco_hydro_57_N"/>
</dbReference>
<comment type="caution">
    <text evidence="4">The sequence shown here is derived from an EMBL/GenBank/DDBJ whole genome shotgun (WGS) entry which is preliminary data.</text>
</comment>
<dbReference type="PATRIC" id="fig|1618610.3.peg.323"/>
<dbReference type="Pfam" id="PF03065">
    <property type="entry name" value="Glyco_hydro_57"/>
    <property type="match status" value="1"/>
</dbReference>
<dbReference type="GO" id="GO:0005975">
    <property type="term" value="P:carbohydrate metabolic process"/>
    <property type="evidence" value="ECO:0007669"/>
    <property type="project" value="InterPro"/>
</dbReference>
<dbReference type="GO" id="GO:0016787">
    <property type="term" value="F:hydrolase activity"/>
    <property type="evidence" value="ECO:0007669"/>
    <property type="project" value="UniProtKB-KW"/>
</dbReference>
<evidence type="ECO:0000313" key="4">
    <source>
        <dbReference type="EMBL" id="KKT81695.1"/>
    </source>
</evidence>
<comment type="similarity">
    <text evidence="1">Belongs to the glycosyl hydrolase 57 family.</text>
</comment>
<dbReference type="Proteomes" id="UP000034595">
    <property type="component" value="Unassembled WGS sequence"/>
</dbReference>